<evidence type="ECO:0000313" key="2">
    <source>
        <dbReference type="EMBL" id="NJA89398.1"/>
    </source>
</evidence>
<keyword evidence="3" id="KW-1185">Reference proteome</keyword>
<evidence type="ECO:0000256" key="1">
    <source>
        <dbReference type="SAM" id="MobiDB-lite"/>
    </source>
</evidence>
<name>A0ABX0WI55_9RHOO</name>
<proteinExistence type="predicted"/>
<evidence type="ECO:0000313" key="3">
    <source>
        <dbReference type="Proteomes" id="UP000720344"/>
    </source>
</evidence>
<protein>
    <submittedName>
        <fullName evidence="2">Uncharacterized protein</fullName>
    </submittedName>
</protein>
<feature type="region of interest" description="Disordered" evidence="1">
    <location>
        <begin position="78"/>
        <end position="104"/>
    </location>
</feature>
<organism evidence="2 3">
    <name type="scientific">Rhodocyclus gracilis</name>
    <dbReference type="NCBI Taxonomy" id="2929842"/>
    <lineage>
        <taxon>Bacteria</taxon>
        <taxon>Pseudomonadati</taxon>
        <taxon>Pseudomonadota</taxon>
        <taxon>Betaproteobacteria</taxon>
        <taxon>Rhodocyclales</taxon>
        <taxon>Rhodocyclaceae</taxon>
        <taxon>Rhodocyclus</taxon>
    </lineage>
</organism>
<dbReference type="EMBL" id="JAATWB010000005">
    <property type="protein sequence ID" value="NJA89398.1"/>
    <property type="molecule type" value="Genomic_DNA"/>
</dbReference>
<feature type="compositionally biased region" description="Basic and acidic residues" evidence="1">
    <location>
        <begin position="80"/>
        <end position="99"/>
    </location>
</feature>
<sequence>MMAVDSLHIPVRLIVPSSVSFHWSSPCRCACGAGADPAYRAPHFAQAPVLPSYVHASCLEHARLVVVAVLAGGLAADRAAPPDRRCPERKRGAKAEGKIKGRGTGPLEKPVCTWEWRGTRQEAAACRESAQCRIGIAEDACFARPAARVLDGGTA</sequence>
<comment type="caution">
    <text evidence="2">The sequence shown here is derived from an EMBL/GenBank/DDBJ whole genome shotgun (WGS) entry which is preliminary data.</text>
</comment>
<dbReference type="Proteomes" id="UP000720344">
    <property type="component" value="Unassembled WGS sequence"/>
</dbReference>
<gene>
    <name evidence="2" type="ORF">HCX48_09210</name>
</gene>
<accession>A0ABX0WI55</accession>
<reference evidence="3" key="1">
    <citation type="submission" date="2020-03" db="EMBL/GenBank/DDBJ databases">
        <title>Whole-genome sequence of the purple nonsulfur bacterium Rhodocyclus tenuis DSM112.</title>
        <authorList>
            <person name="Kyndt J.A."/>
            <person name="Meyer T.E."/>
        </authorList>
    </citation>
    <scope>NUCLEOTIDE SEQUENCE [LARGE SCALE GENOMIC DNA]</scope>
    <source>
        <strain evidence="3">DSM 112</strain>
    </source>
</reference>